<keyword evidence="1" id="KW-1133">Transmembrane helix</keyword>
<dbReference type="InterPro" id="IPR017853">
    <property type="entry name" value="GH"/>
</dbReference>
<keyword evidence="1" id="KW-0472">Membrane</keyword>
<dbReference type="SUPFAM" id="SSF51445">
    <property type="entry name" value="(Trans)glycosidases"/>
    <property type="match status" value="1"/>
</dbReference>
<dbReference type="InterPro" id="IPR015020">
    <property type="entry name" value="Rv2525c-like_Glyco_Hydro-like"/>
</dbReference>
<proteinExistence type="predicted"/>
<reference evidence="3 4" key="1">
    <citation type="submission" date="2019-08" db="EMBL/GenBank/DDBJ databases">
        <title>Bacillus genomes from the desert of Cuatro Cienegas, Coahuila.</title>
        <authorList>
            <person name="Olmedo-Alvarez G."/>
        </authorList>
    </citation>
    <scope>NUCLEOTIDE SEQUENCE [LARGE SCALE GENOMIC DNA]</scope>
    <source>
        <strain evidence="3 4">CH446_14T</strain>
    </source>
</reference>
<keyword evidence="1" id="KW-0812">Transmembrane</keyword>
<dbReference type="Proteomes" id="UP000322139">
    <property type="component" value="Unassembled WGS sequence"/>
</dbReference>
<accession>A0A5D4RD08</accession>
<dbReference type="Pfam" id="PF08924">
    <property type="entry name" value="Rv2525c_GlyHyd-like"/>
    <property type="match status" value="1"/>
</dbReference>
<evidence type="ECO:0000313" key="4">
    <source>
        <dbReference type="Proteomes" id="UP000322139"/>
    </source>
</evidence>
<dbReference type="EMBL" id="VTER01000006">
    <property type="protein sequence ID" value="TYS47854.1"/>
    <property type="molecule type" value="Genomic_DNA"/>
</dbReference>
<feature type="transmembrane region" description="Helical" evidence="1">
    <location>
        <begin position="7"/>
        <end position="28"/>
    </location>
</feature>
<dbReference type="AlphaFoldDB" id="A0A5D4RD08"/>
<feature type="domain" description="Rv2525c-like glycoside hydrolase-like" evidence="2">
    <location>
        <begin position="73"/>
        <end position="187"/>
    </location>
</feature>
<dbReference type="CDD" id="cd06418">
    <property type="entry name" value="GH25_BacA-like"/>
    <property type="match status" value="1"/>
</dbReference>
<evidence type="ECO:0000313" key="3">
    <source>
        <dbReference type="EMBL" id="TYS47854.1"/>
    </source>
</evidence>
<evidence type="ECO:0000259" key="2">
    <source>
        <dbReference type="Pfam" id="PF08924"/>
    </source>
</evidence>
<sequence length="258" mass="27861">MINWKQFFAVLIPVLLIAAIPFIIFHWGPSKGDDSGGNETDPESVVWGVDSASLTTEELFSCVRDNFGNPQIWGRYLGTKEGVSQGLTKEEAAFLQSNNAGILLINNQFTDATGMENGTEIGNLGIQLASELGVPDGTAIFADIEPDYPVDSDFIRGYYGAMSESPYEAGIYGVFSSNSTLYAAYNNAAADSAGLKENVIIWTAYPQAGISTESEAPAYSPEAPEGSAVLGWQYGLDAEACNIDTNLFKGRMIEYIWK</sequence>
<evidence type="ECO:0000256" key="1">
    <source>
        <dbReference type="SAM" id="Phobius"/>
    </source>
</evidence>
<dbReference type="Gene3D" id="3.20.20.80">
    <property type="entry name" value="Glycosidases"/>
    <property type="match status" value="1"/>
</dbReference>
<gene>
    <name evidence="3" type="ORF">FZD51_13065</name>
</gene>
<comment type="caution">
    <text evidence="3">The sequence shown here is derived from an EMBL/GenBank/DDBJ whole genome shotgun (WGS) entry which is preliminary data.</text>
</comment>
<organism evidence="3 4">
    <name type="scientific">Bacillus infantis</name>
    <dbReference type="NCBI Taxonomy" id="324767"/>
    <lineage>
        <taxon>Bacteria</taxon>
        <taxon>Bacillati</taxon>
        <taxon>Bacillota</taxon>
        <taxon>Bacilli</taxon>
        <taxon>Bacillales</taxon>
        <taxon>Bacillaceae</taxon>
        <taxon>Bacillus</taxon>
    </lineage>
</organism>
<name>A0A5D4RD08_9BACI</name>
<protein>
    <submittedName>
        <fullName evidence="3">DUF1906 domain-containing protein</fullName>
    </submittedName>
</protein>
<dbReference type="RefSeq" id="WP_129612188.1">
    <property type="nucleotide sequence ID" value="NZ_JAZICA010000009.1"/>
</dbReference>